<dbReference type="InterPro" id="IPR000160">
    <property type="entry name" value="GGDEF_dom"/>
</dbReference>
<dbReference type="GO" id="GO:0071111">
    <property type="term" value="F:cyclic-guanylate-specific phosphodiesterase activity"/>
    <property type="evidence" value="ECO:0007669"/>
    <property type="project" value="InterPro"/>
</dbReference>
<dbReference type="PROSITE" id="PS50883">
    <property type="entry name" value="EAL"/>
    <property type="match status" value="1"/>
</dbReference>
<dbReference type="SMART" id="SM00052">
    <property type="entry name" value="EAL"/>
    <property type="match status" value="1"/>
</dbReference>
<evidence type="ECO:0000313" key="3">
    <source>
        <dbReference type="EMBL" id="QIB67901.1"/>
    </source>
</evidence>
<dbReference type="InterPro" id="IPR000644">
    <property type="entry name" value="CBS_dom"/>
</dbReference>
<dbReference type="CDD" id="cd01949">
    <property type="entry name" value="GGDEF"/>
    <property type="match status" value="1"/>
</dbReference>
<evidence type="ECO:0000259" key="1">
    <source>
        <dbReference type="PROSITE" id="PS50883"/>
    </source>
</evidence>
<dbReference type="Gene3D" id="3.30.70.270">
    <property type="match status" value="1"/>
</dbReference>
<dbReference type="CDD" id="cd01948">
    <property type="entry name" value="EAL"/>
    <property type="match status" value="1"/>
</dbReference>
<keyword evidence="4" id="KW-1185">Reference proteome</keyword>
<dbReference type="Pfam" id="PF00571">
    <property type="entry name" value="CBS"/>
    <property type="match status" value="1"/>
</dbReference>
<feature type="domain" description="GGDEF" evidence="2">
    <location>
        <begin position="442"/>
        <end position="590"/>
    </location>
</feature>
<dbReference type="InterPro" id="IPR050706">
    <property type="entry name" value="Cyclic-di-GMP_PDE-like"/>
</dbReference>
<dbReference type="PANTHER" id="PTHR33121">
    <property type="entry name" value="CYCLIC DI-GMP PHOSPHODIESTERASE PDEF"/>
    <property type="match status" value="1"/>
</dbReference>
<name>A0A858BPW8_9FIRM</name>
<dbReference type="InterPro" id="IPR029787">
    <property type="entry name" value="Nucleotide_cyclase"/>
</dbReference>
<dbReference type="InterPro" id="IPR035919">
    <property type="entry name" value="EAL_sf"/>
</dbReference>
<dbReference type="PANTHER" id="PTHR33121:SF76">
    <property type="entry name" value="SIGNALING PROTEIN"/>
    <property type="match status" value="1"/>
</dbReference>
<dbReference type="SUPFAM" id="SSF54631">
    <property type="entry name" value="CBS-domain pair"/>
    <property type="match status" value="1"/>
</dbReference>
<sequence length="590" mass="66727">MQAVQKTVNAIEQTDSTILEGILEGKYIKPVYQPIVSLVDGQTFGYEALSRISNKAFHMNIEHMFRTADRMNKSWELEALCRSKALENSIHIDAGKKLFLNVNSNIIYDNKFREGFTKNRLNEYGLDANNIIFEITERVAILDSNAFLGSINHYKSQNYGIAIDDVGAGYSGLNVIASVRPNLMKLDMNLVRGIDKDEIKQLLCKAMVDFGKNAGIQLIAEGIETEEELKTLINLKVDYGQGYFLGIPQESFEDISPEKIKIIKRHHAKNYSENARSSVYPIIGYLSKPGYTISSDEKVESIYETLRINPTITEFAVVESDKAVGFMTRADLNEVFGGRFGYSLHAKKFINQLMKSDFLRVNYNMPVDQVSRIAMQRPFEQLYNPILVEKENKYFGMVTVKDLLDACTNVEIDIAMHSNPLTGLPGNLLIEKEILSRIFGQSPYCITYYDIDNFKAFNDAYGFENGDKMLVLVAEILKECAVKNEFIGHIGGDDFIVICDYHEAEKYCQLVLNKFSAQITSLYRDEDVESGYIVSKNRHGVTENFPIASLSIAGISNQKNNYQNIGDFSQDIAQLKKKCKRQSGNCIEII</sequence>
<dbReference type="Gene3D" id="3.20.20.450">
    <property type="entry name" value="EAL domain"/>
    <property type="match status" value="1"/>
</dbReference>
<dbReference type="Proteomes" id="UP000466848">
    <property type="component" value="Chromosome"/>
</dbReference>
<dbReference type="SUPFAM" id="SSF141868">
    <property type="entry name" value="EAL domain-like"/>
    <property type="match status" value="1"/>
</dbReference>
<evidence type="ECO:0000259" key="2">
    <source>
        <dbReference type="PROSITE" id="PS50887"/>
    </source>
</evidence>
<feature type="domain" description="EAL" evidence="1">
    <location>
        <begin position="11"/>
        <end position="262"/>
    </location>
</feature>
<gene>
    <name evidence="3" type="ORF">Ami103574_00625</name>
</gene>
<protein>
    <submittedName>
        <fullName evidence="3">GGDEF domain-containing protein</fullName>
    </submittedName>
</protein>
<dbReference type="PROSITE" id="PS50887">
    <property type="entry name" value="GGDEF"/>
    <property type="match status" value="1"/>
</dbReference>
<dbReference type="KEGG" id="abut:Ami103574_00625"/>
<dbReference type="Gene3D" id="3.10.580.10">
    <property type="entry name" value="CBS-domain"/>
    <property type="match status" value="1"/>
</dbReference>
<accession>A0A858BPW8</accession>
<reference evidence="3 4" key="1">
    <citation type="submission" date="2020-02" db="EMBL/GenBank/DDBJ databases">
        <authorList>
            <person name="Kim Y.B."/>
            <person name="Roh S.W."/>
        </authorList>
    </citation>
    <scope>NUCLEOTIDE SEQUENCE [LARGE SCALE GENOMIC DNA]</scope>
    <source>
        <strain evidence="3 4">DSM 103574</strain>
    </source>
</reference>
<dbReference type="AlphaFoldDB" id="A0A858BPW8"/>
<organism evidence="3 4">
    <name type="scientific">Aminipila butyrica</name>
    <dbReference type="NCBI Taxonomy" id="433296"/>
    <lineage>
        <taxon>Bacteria</taxon>
        <taxon>Bacillati</taxon>
        <taxon>Bacillota</taxon>
        <taxon>Clostridia</taxon>
        <taxon>Peptostreptococcales</taxon>
        <taxon>Anaerovoracaceae</taxon>
        <taxon>Aminipila</taxon>
    </lineage>
</organism>
<proteinExistence type="predicted"/>
<dbReference type="NCBIfam" id="TIGR00254">
    <property type="entry name" value="GGDEF"/>
    <property type="match status" value="1"/>
</dbReference>
<dbReference type="InterPro" id="IPR046342">
    <property type="entry name" value="CBS_dom_sf"/>
</dbReference>
<dbReference type="InterPro" id="IPR043128">
    <property type="entry name" value="Rev_trsase/Diguanyl_cyclase"/>
</dbReference>
<dbReference type="SMART" id="SM00267">
    <property type="entry name" value="GGDEF"/>
    <property type="match status" value="1"/>
</dbReference>
<dbReference type="Pfam" id="PF00563">
    <property type="entry name" value="EAL"/>
    <property type="match status" value="1"/>
</dbReference>
<dbReference type="Pfam" id="PF00990">
    <property type="entry name" value="GGDEF"/>
    <property type="match status" value="1"/>
</dbReference>
<dbReference type="EMBL" id="CP048649">
    <property type="protein sequence ID" value="QIB67901.1"/>
    <property type="molecule type" value="Genomic_DNA"/>
</dbReference>
<dbReference type="SUPFAM" id="SSF55073">
    <property type="entry name" value="Nucleotide cyclase"/>
    <property type="match status" value="1"/>
</dbReference>
<evidence type="ECO:0000313" key="4">
    <source>
        <dbReference type="Proteomes" id="UP000466848"/>
    </source>
</evidence>
<dbReference type="RefSeq" id="WP_163064821.1">
    <property type="nucleotide sequence ID" value="NZ_CP048649.1"/>
</dbReference>
<dbReference type="InterPro" id="IPR001633">
    <property type="entry name" value="EAL_dom"/>
</dbReference>